<dbReference type="RefSeq" id="WP_063947285.1">
    <property type="nucleotide sequence ID" value="NZ_LXPS01000003.1"/>
</dbReference>
<proteinExistence type="predicted"/>
<evidence type="ECO:0000313" key="2">
    <source>
        <dbReference type="Proteomes" id="UP000077098"/>
    </source>
</evidence>
<keyword evidence="1" id="KW-0418">Kinase</keyword>
<sequence length="121" mass="12931">MLEALRGKTLMVVEHHSSRPNICVDYLAASGAVVAGPVSSLGQALRILSVQNIDAAIIDVEVDAQMMLHLGTLMDVMGTPFVFASLEKQNSLGYVLSSDRKRLGEIANALFGRPDPSATLH</sequence>
<comment type="caution">
    <text evidence="1">The sequence shown here is derived from an EMBL/GenBank/DDBJ whole genome shotgun (WGS) entry which is preliminary data.</text>
</comment>
<dbReference type="Gene3D" id="3.40.50.2300">
    <property type="match status" value="1"/>
</dbReference>
<name>A0A176XJ17_AGRTU</name>
<dbReference type="Proteomes" id="UP000077098">
    <property type="component" value="Unassembled WGS sequence"/>
</dbReference>
<dbReference type="EMBL" id="LXPS01000003">
    <property type="protein sequence ID" value="OAE49116.1"/>
    <property type="molecule type" value="Genomic_DNA"/>
</dbReference>
<dbReference type="GO" id="GO:0016301">
    <property type="term" value="F:kinase activity"/>
    <property type="evidence" value="ECO:0007669"/>
    <property type="project" value="UniProtKB-KW"/>
</dbReference>
<reference evidence="1 2" key="1">
    <citation type="submission" date="2016-05" db="EMBL/GenBank/DDBJ databases">
        <authorList>
            <person name="Lavstsen T."/>
            <person name="Jespersen J.S."/>
        </authorList>
    </citation>
    <scope>NUCLEOTIDE SEQUENCE [LARGE SCALE GENOMIC DNA]</scope>
    <source>
        <strain evidence="1 2">KCJ1736</strain>
    </source>
</reference>
<keyword evidence="1" id="KW-0808">Transferase</keyword>
<dbReference type="AlphaFoldDB" id="A0A176XJ17"/>
<evidence type="ECO:0000313" key="1">
    <source>
        <dbReference type="EMBL" id="OAE49116.1"/>
    </source>
</evidence>
<protein>
    <submittedName>
        <fullName evidence="1">Histidine kinase</fullName>
    </submittedName>
</protein>
<gene>
    <name evidence="1" type="ORF">A7J57_00340</name>
</gene>
<organism evidence="1 2">
    <name type="scientific">Agrobacterium tumefaciens</name>
    <dbReference type="NCBI Taxonomy" id="358"/>
    <lineage>
        <taxon>Bacteria</taxon>
        <taxon>Pseudomonadati</taxon>
        <taxon>Pseudomonadota</taxon>
        <taxon>Alphaproteobacteria</taxon>
        <taxon>Hyphomicrobiales</taxon>
        <taxon>Rhizobiaceae</taxon>
        <taxon>Rhizobium/Agrobacterium group</taxon>
        <taxon>Agrobacterium</taxon>
        <taxon>Agrobacterium tumefaciens complex</taxon>
    </lineage>
</organism>
<accession>A0A176XJ17</accession>